<evidence type="ECO:0000256" key="5">
    <source>
        <dbReference type="ARBA" id="ARBA00022927"/>
    </source>
</evidence>
<comment type="subcellular location">
    <subcellularLocation>
        <location evidence="1">Cell inner membrane</location>
        <topology evidence="1">Multi-pass membrane protein</topology>
    </subcellularLocation>
    <subcellularLocation>
        <location evidence="8">Membrane</location>
        <topology evidence="8">Multi-pass membrane protein</topology>
    </subcellularLocation>
</comment>
<dbReference type="Proteomes" id="UP000703590">
    <property type="component" value="Unassembled WGS sequence"/>
</dbReference>
<keyword evidence="6 9" id="KW-1133">Transmembrane helix</keyword>
<sequence length="140" mass="15497">MEVLKDYVEWAILALLLLMSLVSLSFAIERFFYYRKINLRQFKTKNEAETHLTNNLAALSIIGSNAPYVGLLGTVAGIMIVFYDMGTQSSIDPGVIVVGLSMALKVTAVGLLVAIPTTMVYNMYLRKADTLIGKWEDEVA</sequence>
<gene>
    <name evidence="11" type="primary">exbB</name>
    <name evidence="11" type="ORF">JWV37_09995</name>
</gene>
<dbReference type="InterPro" id="IPR014172">
    <property type="entry name" value="TonB_ExbB_2"/>
</dbReference>
<evidence type="ECO:0000313" key="12">
    <source>
        <dbReference type="Proteomes" id="UP000703590"/>
    </source>
</evidence>
<reference evidence="11 12" key="1">
    <citation type="submission" date="2021-02" db="EMBL/GenBank/DDBJ databases">
        <title>Sulfurospirillum tamanensis sp. nov.</title>
        <authorList>
            <person name="Frolova A."/>
            <person name="Merkel A."/>
            <person name="Slobodkin A."/>
        </authorList>
    </citation>
    <scope>NUCLEOTIDE SEQUENCE [LARGE SCALE GENOMIC DNA]</scope>
    <source>
        <strain evidence="11 12">T05b</strain>
    </source>
</reference>
<feature type="transmembrane region" description="Helical" evidence="9">
    <location>
        <begin position="12"/>
        <end position="34"/>
    </location>
</feature>
<dbReference type="Pfam" id="PF01618">
    <property type="entry name" value="MotA_ExbB"/>
    <property type="match status" value="1"/>
</dbReference>
<keyword evidence="2 8" id="KW-0813">Transport</keyword>
<evidence type="ECO:0000256" key="4">
    <source>
        <dbReference type="ARBA" id="ARBA00022692"/>
    </source>
</evidence>
<dbReference type="NCBIfam" id="TIGR02805">
    <property type="entry name" value="exbB2"/>
    <property type="match status" value="1"/>
</dbReference>
<reference evidence="11 12" key="3">
    <citation type="submission" date="2021-02" db="EMBL/GenBank/DDBJ databases">
        <authorList>
            <person name="Merkel A.Y."/>
        </authorList>
    </citation>
    <scope>NUCLEOTIDE SEQUENCE [LARGE SCALE GENOMIC DNA]</scope>
    <source>
        <strain evidence="11 12">T05b</strain>
    </source>
</reference>
<name>A0ABS2WU48_9BACT</name>
<comment type="caution">
    <text evidence="11">The sequence shown here is derived from an EMBL/GenBank/DDBJ whole genome shotgun (WGS) entry which is preliminary data.</text>
</comment>
<dbReference type="InterPro" id="IPR050790">
    <property type="entry name" value="ExbB/TolQ_transport"/>
</dbReference>
<keyword evidence="7 9" id="KW-0472">Membrane</keyword>
<keyword evidence="4 9" id="KW-0812">Transmembrane</keyword>
<proteinExistence type="inferred from homology"/>
<evidence type="ECO:0000256" key="6">
    <source>
        <dbReference type="ARBA" id="ARBA00022989"/>
    </source>
</evidence>
<dbReference type="RefSeq" id="WP_205459660.1">
    <property type="nucleotide sequence ID" value="NZ_JAFHKK010000024.1"/>
</dbReference>
<feature type="transmembrane region" description="Helical" evidence="9">
    <location>
        <begin position="95"/>
        <end position="117"/>
    </location>
</feature>
<dbReference type="PANTHER" id="PTHR30625:SF15">
    <property type="entry name" value="BIOPOLYMER TRANSPORT PROTEIN EXBB"/>
    <property type="match status" value="1"/>
</dbReference>
<dbReference type="PANTHER" id="PTHR30625">
    <property type="entry name" value="PROTEIN TOLQ"/>
    <property type="match status" value="1"/>
</dbReference>
<evidence type="ECO:0000259" key="10">
    <source>
        <dbReference type="Pfam" id="PF01618"/>
    </source>
</evidence>
<evidence type="ECO:0000256" key="9">
    <source>
        <dbReference type="SAM" id="Phobius"/>
    </source>
</evidence>
<feature type="domain" description="MotA/TolQ/ExbB proton channel" evidence="10">
    <location>
        <begin position="46"/>
        <end position="136"/>
    </location>
</feature>
<evidence type="ECO:0000256" key="8">
    <source>
        <dbReference type="RuleBase" id="RU004057"/>
    </source>
</evidence>
<keyword evidence="3" id="KW-1003">Cell membrane</keyword>
<evidence type="ECO:0000256" key="2">
    <source>
        <dbReference type="ARBA" id="ARBA00022448"/>
    </source>
</evidence>
<keyword evidence="5 8" id="KW-0653">Protein transport</keyword>
<protein>
    <submittedName>
        <fullName evidence="11">TonB-system energizer ExbB</fullName>
    </submittedName>
</protein>
<organism evidence="11 12">
    <name type="scientific">Sulfurospirillum tamanense</name>
    <dbReference type="NCBI Taxonomy" id="2813362"/>
    <lineage>
        <taxon>Bacteria</taxon>
        <taxon>Pseudomonadati</taxon>
        <taxon>Campylobacterota</taxon>
        <taxon>Epsilonproteobacteria</taxon>
        <taxon>Campylobacterales</taxon>
        <taxon>Sulfurospirillaceae</taxon>
        <taxon>Sulfurospirillum</taxon>
    </lineage>
</organism>
<accession>A0ABS2WU48</accession>
<dbReference type="InterPro" id="IPR002898">
    <property type="entry name" value="MotA_ExbB_proton_chnl"/>
</dbReference>
<comment type="similarity">
    <text evidence="8">Belongs to the exbB/tolQ family.</text>
</comment>
<evidence type="ECO:0000256" key="7">
    <source>
        <dbReference type="ARBA" id="ARBA00023136"/>
    </source>
</evidence>
<keyword evidence="12" id="KW-1185">Reference proteome</keyword>
<evidence type="ECO:0000256" key="3">
    <source>
        <dbReference type="ARBA" id="ARBA00022475"/>
    </source>
</evidence>
<evidence type="ECO:0000313" key="11">
    <source>
        <dbReference type="EMBL" id="MBN2965113.1"/>
    </source>
</evidence>
<feature type="transmembrane region" description="Helical" evidence="9">
    <location>
        <begin position="55"/>
        <end position="83"/>
    </location>
</feature>
<dbReference type="EMBL" id="JAFHKK010000024">
    <property type="protein sequence ID" value="MBN2965113.1"/>
    <property type="molecule type" value="Genomic_DNA"/>
</dbReference>
<evidence type="ECO:0000256" key="1">
    <source>
        <dbReference type="ARBA" id="ARBA00004429"/>
    </source>
</evidence>
<reference evidence="12" key="2">
    <citation type="submission" date="2021-02" db="EMBL/GenBank/DDBJ databases">
        <title>Sulfurospirillum tamanensis sp. nov.</title>
        <authorList>
            <person name="Merkel A.Y."/>
        </authorList>
    </citation>
    <scope>NUCLEOTIDE SEQUENCE [LARGE SCALE GENOMIC DNA]</scope>
    <source>
        <strain evidence="12">T05b</strain>
    </source>
</reference>